<dbReference type="InterPro" id="IPR017375">
    <property type="entry name" value="PEX12"/>
</dbReference>
<dbReference type="PANTHER" id="PTHR12888:SF0">
    <property type="entry name" value="PEROXISOME ASSEMBLY PROTEIN 12"/>
    <property type="match status" value="1"/>
</dbReference>
<dbReference type="AlphaFoldDB" id="A0ABD0JYW4"/>
<reference evidence="2 3" key="1">
    <citation type="journal article" date="2023" name="Sci. Data">
        <title>Genome assembly of the Korean intertidal mud-creeper Batillaria attramentaria.</title>
        <authorList>
            <person name="Patra A.K."/>
            <person name="Ho P.T."/>
            <person name="Jun S."/>
            <person name="Lee S.J."/>
            <person name="Kim Y."/>
            <person name="Won Y.J."/>
        </authorList>
    </citation>
    <scope>NUCLEOTIDE SEQUENCE [LARGE SCALE GENOMIC DNA]</scope>
    <source>
        <strain evidence="2">Wonlab-2016</strain>
    </source>
</reference>
<keyword evidence="3" id="KW-1185">Reference proteome</keyword>
<dbReference type="EMBL" id="JACVVK020000291">
    <property type="protein sequence ID" value="KAK7479966.1"/>
    <property type="molecule type" value="Genomic_DNA"/>
</dbReference>
<evidence type="ECO:0000313" key="2">
    <source>
        <dbReference type="EMBL" id="KAK7479966.1"/>
    </source>
</evidence>
<gene>
    <name evidence="2" type="ORF">BaRGS_00028793</name>
</gene>
<dbReference type="Gene3D" id="3.30.40.10">
    <property type="entry name" value="Zinc/RING finger domain, C3HC4 (zinc finger)"/>
    <property type="match status" value="1"/>
</dbReference>
<sequence length="87" mass="10190">MLHISSREVASTMYKGVTNMLQSKWMLCFFHHMECAACFVTSSLVFTFRYVFCFPCIYEYIRTHNCCPVTGYPAKTEHLIKIYLPDS</sequence>
<accession>A0ABD0JYW4</accession>
<organism evidence="2 3">
    <name type="scientific">Batillaria attramentaria</name>
    <dbReference type="NCBI Taxonomy" id="370345"/>
    <lineage>
        <taxon>Eukaryota</taxon>
        <taxon>Metazoa</taxon>
        <taxon>Spiralia</taxon>
        <taxon>Lophotrochozoa</taxon>
        <taxon>Mollusca</taxon>
        <taxon>Gastropoda</taxon>
        <taxon>Caenogastropoda</taxon>
        <taxon>Sorbeoconcha</taxon>
        <taxon>Cerithioidea</taxon>
        <taxon>Batillariidae</taxon>
        <taxon>Batillaria</taxon>
    </lineage>
</organism>
<name>A0ABD0JYW4_9CAEN</name>
<comment type="caution">
    <text evidence="2">The sequence shown here is derived from an EMBL/GenBank/DDBJ whole genome shotgun (WGS) entry which is preliminary data.</text>
</comment>
<dbReference type="Proteomes" id="UP001519460">
    <property type="component" value="Unassembled WGS sequence"/>
</dbReference>
<evidence type="ECO:0000313" key="3">
    <source>
        <dbReference type="Proteomes" id="UP001519460"/>
    </source>
</evidence>
<proteinExistence type="predicted"/>
<dbReference type="SUPFAM" id="SSF57850">
    <property type="entry name" value="RING/U-box"/>
    <property type="match status" value="1"/>
</dbReference>
<dbReference type="PANTHER" id="PTHR12888">
    <property type="entry name" value="PEROXISOME ASSEMBLY PROTEIN 12 PEROXIN-12"/>
    <property type="match status" value="1"/>
</dbReference>
<protein>
    <recommendedName>
        <fullName evidence="1">Peroxisome assembly protein 12</fullName>
    </recommendedName>
</protein>
<evidence type="ECO:0000256" key="1">
    <source>
        <dbReference type="ARBA" id="ARBA00018980"/>
    </source>
</evidence>
<dbReference type="InterPro" id="IPR013083">
    <property type="entry name" value="Znf_RING/FYVE/PHD"/>
</dbReference>